<protein>
    <submittedName>
        <fullName evidence="1">Uncharacterized protein</fullName>
    </submittedName>
</protein>
<proteinExistence type="predicted"/>
<evidence type="ECO:0000313" key="1">
    <source>
        <dbReference type="EMBL" id="KAK9091449.1"/>
    </source>
</evidence>
<sequence length="51" mass="6111">MLFRSRCSSHCSLFLLSFSELFSVDWNNFFFCNDLRTHFVIIDIINNLFIS</sequence>
<accession>A0AAP0EMD5</accession>
<keyword evidence="2" id="KW-1185">Reference proteome</keyword>
<dbReference type="EMBL" id="JBBNAE010000010">
    <property type="protein sequence ID" value="KAK9091449.1"/>
    <property type="molecule type" value="Genomic_DNA"/>
</dbReference>
<gene>
    <name evidence="1" type="ORF">Sjap_024626</name>
</gene>
<reference evidence="1 2" key="1">
    <citation type="submission" date="2024-01" db="EMBL/GenBank/DDBJ databases">
        <title>Genome assemblies of Stephania.</title>
        <authorList>
            <person name="Yang L."/>
        </authorList>
    </citation>
    <scope>NUCLEOTIDE SEQUENCE [LARGE SCALE GENOMIC DNA]</scope>
    <source>
        <strain evidence="1">QJT</strain>
        <tissue evidence="1">Leaf</tissue>
    </source>
</reference>
<name>A0AAP0EMD5_9MAGN</name>
<evidence type="ECO:0000313" key="2">
    <source>
        <dbReference type="Proteomes" id="UP001417504"/>
    </source>
</evidence>
<comment type="caution">
    <text evidence="1">The sequence shown here is derived from an EMBL/GenBank/DDBJ whole genome shotgun (WGS) entry which is preliminary data.</text>
</comment>
<organism evidence="1 2">
    <name type="scientific">Stephania japonica</name>
    <dbReference type="NCBI Taxonomy" id="461633"/>
    <lineage>
        <taxon>Eukaryota</taxon>
        <taxon>Viridiplantae</taxon>
        <taxon>Streptophyta</taxon>
        <taxon>Embryophyta</taxon>
        <taxon>Tracheophyta</taxon>
        <taxon>Spermatophyta</taxon>
        <taxon>Magnoliopsida</taxon>
        <taxon>Ranunculales</taxon>
        <taxon>Menispermaceae</taxon>
        <taxon>Menispermoideae</taxon>
        <taxon>Cissampelideae</taxon>
        <taxon>Stephania</taxon>
    </lineage>
</organism>
<dbReference type="Proteomes" id="UP001417504">
    <property type="component" value="Unassembled WGS sequence"/>
</dbReference>
<dbReference type="AlphaFoldDB" id="A0AAP0EMD5"/>